<feature type="non-terminal residue" evidence="2">
    <location>
        <position position="156"/>
    </location>
</feature>
<evidence type="ECO:0000256" key="1">
    <source>
        <dbReference type="SAM" id="MobiDB-lite"/>
    </source>
</evidence>
<evidence type="ECO:0000313" key="2">
    <source>
        <dbReference type="EMBL" id="KAF9535897.1"/>
    </source>
</evidence>
<dbReference type="EMBL" id="JAABOA010008377">
    <property type="protein sequence ID" value="KAF9535897.1"/>
    <property type="molecule type" value="Genomic_DNA"/>
</dbReference>
<reference evidence="2" key="1">
    <citation type="journal article" date="2020" name="Fungal Divers.">
        <title>Resolving the Mortierellaceae phylogeny through synthesis of multi-gene phylogenetics and phylogenomics.</title>
        <authorList>
            <person name="Vandepol N."/>
            <person name="Liber J."/>
            <person name="Desiro A."/>
            <person name="Na H."/>
            <person name="Kennedy M."/>
            <person name="Barry K."/>
            <person name="Grigoriev I.V."/>
            <person name="Miller A.N."/>
            <person name="O'Donnell K."/>
            <person name="Stajich J.E."/>
            <person name="Bonito G."/>
        </authorList>
    </citation>
    <scope>NUCLEOTIDE SEQUENCE</scope>
    <source>
        <strain evidence="2">KOD1015</strain>
    </source>
</reference>
<name>A0A9P6EV41_9FUNG</name>
<dbReference type="AlphaFoldDB" id="A0A9P6EV41"/>
<feature type="non-terminal residue" evidence="2">
    <location>
        <position position="1"/>
    </location>
</feature>
<organism evidence="2 3">
    <name type="scientific">Lunasporangiospora selenospora</name>
    <dbReference type="NCBI Taxonomy" id="979761"/>
    <lineage>
        <taxon>Eukaryota</taxon>
        <taxon>Fungi</taxon>
        <taxon>Fungi incertae sedis</taxon>
        <taxon>Mucoromycota</taxon>
        <taxon>Mortierellomycotina</taxon>
        <taxon>Mortierellomycetes</taxon>
        <taxon>Mortierellales</taxon>
        <taxon>Mortierellaceae</taxon>
        <taxon>Lunasporangiospora</taxon>
    </lineage>
</organism>
<protein>
    <submittedName>
        <fullName evidence="2">Uncharacterized protein</fullName>
    </submittedName>
</protein>
<dbReference type="OrthoDB" id="2448847at2759"/>
<sequence length="156" mass="16990">IDDDEAELRAEELMADEDLFTPPEAGTPGLAETVTQNLQGVAFSSQRLRQQSYGSNTTSVTNAAHGVGEGSLTQHQLKQLLTYSSLHKDGQSDSGTCSVRTSRDRFSNLPGWNHYRSRQSSSNGRLLERDVLDHDGTLADSMSGEESLGSEETRSD</sequence>
<keyword evidence="3" id="KW-1185">Reference proteome</keyword>
<dbReference type="Proteomes" id="UP000780801">
    <property type="component" value="Unassembled WGS sequence"/>
</dbReference>
<feature type="region of interest" description="Disordered" evidence="1">
    <location>
        <begin position="85"/>
        <end position="156"/>
    </location>
</feature>
<proteinExistence type="predicted"/>
<evidence type="ECO:0000313" key="3">
    <source>
        <dbReference type="Proteomes" id="UP000780801"/>
    </source>
</evidence>
<accession>A0A9P6EV41</accession>
<feature type="compositionally biased region" description="Basic and acidic residues" evidence="1">
    <location>
        <begin position="126"/>
        <end position="137"/>
    </location>
</feature>
<gene>
    <name evidence="2" type="ORF">BGW38_010397</name>
</gene>
<comment type="caution">
    <text evidence="2">The sequence shown here is derived from an EMBL/GenBank/DDBJ whole genome shotgun (WGS) entry which is preliminary data.</text>
</comment>